<feature type="domain" description="HNH nuclease" evidence="2">
    <location>
        <begin position="147"/>
        <end position="189"/>
    </location>
</feature>
<organism evidence="3 4">
    <name type="scientific">Variovorax beijingensis</name>
    <dbReference type="NCBI Taxonomy" id="2496117"/>
    <lineage>
        <taxon>Bacteria</taxon>
        <taxon>Pseudomonadati</taxon>
        <taxon>Pseudomonadota</taxon>
        <taxon>Betaproteobacteria</taxon>
        <taxon>Burkholderiales</taxon>
        <taxon>Comamonadaceae</taxon>
        <taxon>Variovorax</taxon>
    </lineage>
</organism>
<feature type="region of interest" description="Disordered" evidence="1">
    <location>
        <begin position="224"/>
        <end position="243"/>
    </location>
</feature>
<dbReference type="SUPFAM" id="SSF54060">
    <property type="entry name" value="His-Me finger endonucleases"/>
    <property type="match status" value="1"/>
</dbReference>
<reference evidence="3 4" key="1">
    <citation type="submission" date="2018-12" db="EMBL/GenBank/DDBJ databases">
        <title>The genome sequences of strain 502.</title>
        <authorList>
            <person name="Gao J."/>
            <person name="Sun J."/>
        </authorList>
    </citation>
    <scope>NUCLEOTIDE SEQUENCE [LARGE SCALE GENOMIC DNA]</scope>
    <source>
        <strain evidence="3 4">502</strain>
    </source>
</reference>
<name>A0ABY0A3T0_9BURK</name>
<accession>A0ABY0A3T0</accession>
<sequence>MTFLSPSCKCLRIEAFAEVICARTRMGAPECRSLWLTPIRKSLRGYGFSSLEYSPFMSKPTKHRWTEEQVTLLRDLYPLGAIDEIVQRTGRSRQAVKHMAIAVSLSGKYHWRGTPLPVGAEVRRQGENSYLMVKILDDAGKAIWIRKHHLVWKEHTGMLPPKGSRVLFKDGDRGNCAFGNLELITDAEAATRMTELRSYPPALQETIRLLGDLKKALYDREKHGRSSRRTIRSDARIENVPDT</sequence>
<feature type="compositionally biased region" description="Basic and acidic residues" evidence="1">
    <location>
        <begin position="231"/>
        <end position="243"/>
    </location>
</feature>
<dbReference type="RefSeq" id="WP_125965896.1">
    <property type="nucleotide sequence ID" value="NZ_RXFQ01000011.1"/>
</dbReference>
<evidence type="ECO:0000313" key="4">
    <source>
        <dbReference type="Proteomes" id="UP000271137"/>
    </source>
</evidence>
<evidence type="ECO:0000256" key="1">
    <source>
        <dbReference type="SAM" id="MobiDB-lite"/>
    </source>
</evidence>
<evidence type="ECO:0000259" key="2">
    <source>
        <dbReference type="Pfam" id="PF13392"/>
    </source>
</evidence>
<gene>
    <name evidence="3" type="ORF">EJO66_20185</name>
</gene>
<proteinExistence type="predicted"/>
<dbReference type="InterPro" id="IPR003615">
    <property type="entry name" value="HNH_nuc"/>
</dbReference>
<evidence type="ECO:0000313" key="3">
    <source>
        <dbReference type="EMBL" id="RSZ33505.1"/>
    </source>
</evidence>
<comment type="caution">
    <text evidence="3">The sequence shown here is derived from an EMBL/GenBank/DDBJ whole genome shotgun (WGS) entry which is preliminary data.</text>
</comment>
<dbReference type="InterPro" id="IPR044925">
    <property type="entry name" value="His-Me_finger_sf"/>
</dbReference>
<dbReference type="Pfam" id="PF13392">
    <property type="entry name" value="HNH_3"/>
    <property type="match status" value="1"/>
</dbReference>
<dbReference type="GO" id="GO:0004519">
    <property type="term" value="F:endonuclease activity"/>
    <property type="evidence" value="ECO:0007669"/>
    <property type="project" value="UniProtKB-KW"/>
</dbReference>
<keyword evidence="4" id="KW-1185">Reference proteome</keyword>
<keyword evidence="3" id="KW-0540">Nuclease</keyword>
<dbReference type="EMBL" id="RXFQ01000011">
    <property type="protein sequence ID" value="RSZ33505.1"/>
    <property type="molecule type" value="Genomic_DNA"/>
</dbReference>
<dbReference type="Gene3D" id="3.90.75.20">
    <property type="match status" value="1"/>
</dbReference>
<keyword evidence="3" id="KW-0378">Hydrolase</keyword>
<dbReference type="Proteomes" id="UP000271137">
    <property type="component" value="Unassembled WGS sequence"/>
</dbReference>
<protein>
    <submittedName>
        <fullName evidence="3">HNH endonuclease</fullName>
    </submittedName>
</protein>
<keyword evidence="3" id="KW-0255">Endonuclease</keyword>